<gene>
    <name evidence="2" type="ORF">TKK_015795</name>
</gene>
<evidence type="ECO:0000313" key="2">
    <source>
        <dbReference type="EMBL" id="KAL3389592.1"/>
    </source>
</evidence>
<dbReference type="EMBL" id="JBJJXI010000123">
    <property type="protein sequence ID" value="KAL3389592.1"/>
    <property type="molecule type" value="Genomic_DNA"/>
</dbReference>
<organism evidence="2 3">
    <name type="scientific">Trichogramma kaykai</name>
    <dbReference type="NCBI Taxonomy" id="54128"/>
    <lineage>
        <taxon>Eukaryota</taxon>
        <taxon>Metazoa</taxon>
        <taxon>Ecdysozoa</taxon>
        <taxon>Arthropoda</taxon>
        <taxon>Hexapoda</taxon>
        <taxon>Insecta</taxon>
        <taxon>Pterygota</taxon>
        <taxon>Neoptera</taxon>
        <taxon>Endopterygota</taxon>
        <taxon>Hymenoptera</taxon>
        <taxon>Apocrita</taxon>
        <taxon>Proctotrupomorpha</taxon>
        <taxon>Chalcidoidea</taxon>
        <taxon>Trichogrammatidae</taxon>
        <taxon>Trichogramma</taxon>
    </lineage>
</organism>
<dbReference type="AlphaFoldDB" id="A0ABD2WAT9"/>
<evidence type="ECO:0000259" key="1">
    <source>
        <dbReference type="Pfam" id="PF14529"/>
    </source>
</evidence>
<keyword evidence="3" id="KW-1185">Reference proteome</keyword>
<dbReference type="Gene3D" id="3.60.10.10">
    <property type="entry name" value="Endonuclease/exonuclease/phosphatase"/>
    <property type="match status" value="1"/>
</dbReference>
<dbReference type="Proteomes" id="UP001627154">
    <property type="component" value="Unassembled WGS sequence"/>
</dbReference>
<comment type="caution">
    <text evidence="2">The sequence shown here is derived from an EMBL/GenBank/DDBJ whole genome shotgun (WGS) entry which is preliminary data.</text>
</comment>
<reference evidence="2 3" key="1">
    <citation type="journal article" date="2024" name="bioRxiv">
        <title>A reference genome for Trichogramma kaykai: A tiny desert-dwelling parasitoid wasp with competing sex-ratio distorters.</title>
        <authorList>
            <person name="Culotta J."/>
            <person name="Lindsey A.R."/>
        </authorList>
    </citation>
    <scope>NUCLEOTIDE SEQUENCE [LARGE SCALE GENOMIC DNA]</scope>
    <source>
        <strain evidence="2 3">KSX58</strain>
    </source>
</reference>
<name>A0ABD2WAT9_9HYME</name>
<evidence type="ECO:0000313" key="3">
    <source>
        <dbReference type="Proteomes" id="UP001627154"/>
    </source>
</evidence>
<accession>A0ABD2WAT9</accession>
<dbReference type="Pfam" id="PF14529">
    <property type="entry name" value="Exo_endo_phos_2"/>
    <property type="match status" value="1"/>
</dbReference>
<sequence length="124" mass="13638">MLEQHINLAVVCDYVYAPPRLRDAEFSALLTNIIEEACSTRPLIIAGDLNALSTEWGCCVTRQRATALFETFAILEAVLLNTGDTPIFSGPMGYLVIDLSFASDILAPQMTSWAVSELYTHSDH</sequence>
<protein>
    <recommendedName>
        <fullName evidence="1">Endonuclease/exonuclease/phosphatase domain-containing protein</fullName>
    </recommendedName>
</protein>
<dbReference type="InterPro" id="IPR036691">
    <property type="entry name" value="Endo/exonu/phosph_ase_sf"/>
</dbReference>
<dbReference type="SUPFAM" id="SSF56219">
    <property type="entry name" value="DNase I-like"/>
    <property type="match status" value="1"/>
</dbReference>
<feature type="domain" description="Endonuclease/exonuclease/phosphatase" evidence="1">
    <location>
        <begin position="15"/>
        <end position="124"/>
    </location>
</feature>
<dbReference type="InterPro" id="IPR005135">
    <property type="entry name" value="Endo/exonuclease/phosphatase"/>
</dbReference>
<proteinExistence type="predicted"/>